<sequence>MSQLSYPPLSASLIVKDAKAAIDFYQRAFGATERYHLTDPSNGAIGHAELDVNGSMFMVGEEGPKSGKSPKTLGGTPVKFCLMVDDADALFDQAIAAGATSQMPMTDMFYGYRTGSVVDPFGHEWLIQALIEEVSPEEMQRRWNEMGGECKKEDT</sequence>
<dbReference type="Pfam" id="PF00903">
    <property type="entry name" value="Glyoxalase"/>
    <property type="match status" value="1"/>
</dbReference>
<dbReference type="Gene3D" id="3.30.720.120">
    <property type="match status" value="1"/>
</dbReference>
<keyword evidence="3" id="KW-1185">Reference proteome</keyword>
<feature type="domain" description="VOC" evidence="1">
    <location>
        <begin position="7"/>
        <end position="130"/>
    </location>
</feature>
<comment type="caution">
    <text evidence="2">The sequence shown here is derived from an EMBL/GenBank/DDBJ whole genome shotgun (WGS) entry which is preliminary data.</text>
</comment>
<dbReference type="Gene3D" id="3.30.720.110">
    <property type="match status" value="1"/>
</dbReference>
<protein>
    <submittedName>
        <fullName evidence="2">VOC family protein</fullName>
    </submittedName>
</protein>
<dbReference type="PROSITE" id="PS51819">
    <property type="entry name" value="VOC"/>
    <property type="match status" value="1"/>
</dbReference>
<organism evidence="2 3">
    <name type="scientific">Luteolibacter soli</name>
    <dbReference type="NCBI Taxonomy" id="3135280"/>
    <lineage>
        <taxon>Bacteria</taxon>
        <taxon>Pseudomonadati</taxon>
        <taxon>Verrucomicrobiota</taxon>
        <taxon>Verrucomicrobiia</taxon>
        <taxon>Verrucomicrobiales</taxon>
        <taxon>Verrucomicrobiaceae</taxon>
        <taxon>Luteolibacter</taxon>
    </lineage>
</organism>
<evidence type="ECO:0000313" key="3">
    <source>
        <dbReference type="Proteomes" id="UP001371305"/>
    </source>
</evidence>
<accession>A0ABU9AZ67</accession>
<dbReference type="InterPro" id="IPR004360">
    <property type="entry name" value="Glyas_Fos-R_dOase_dom"/>
</dbReference>
<evidence type="ECO:0000259" key="1">
    <source>
        <dbReference type="PROSITE" id="PS51819"/>
    </source>
</evidence>
<dbReference type="InterPro" id="IPR037523">
    <property type="entry name" value="VOC_core"/>
</dbReference>
<dbReference type="EMBL" id="JBBUKT010000009">
    <property type="protein sequence ID" value="MEK7953036.1"/>
    <property type="molecule type" value="Genomic_DNA"/>
</dbReference>
<dbReference type="InterPro" id="IPR029068">
    <property type="entry name" value="Glyas_Bleomycin-R_OHBP_Dase"/>
</dbReference>
<proteinExistence type="predicted"/>
<dbReference type="Proteomes" id="UP001371305">
    <property type="component" value="Unassembled WGS sequence"/>
</dbReference>
<evidence type="ECO:0000313" key="2">
    <source>
        <dbReference type="EMBL" id="MEK7953036.1"/>
    </source>
</evidence>
<dbReference type="SUPFAM" id="SSF54593">
    <property type="entry name" value="Glyoxalase/Bleomycin resistance protein/Dihydroxybiphenyl dioxygenase"/>
    <property type="match status" value="1"/>
</dbReference>
<dbReference type="PANTHER" id="PTHR34109:SF1">
    <property type="entry name" value="VOC DOMAIN-CONTAINING PROTEIN"/>
    <property type="match status" value="1"/>
</dbReference>
<dbReference type="RefSeq" id="WP_341406796.1">
    <property type="nucleotide sequence ID" value="NZ_JBBUKT010000009.1"/>
</dbReference>
<dbReference type="PANTHER" id="PTHR34109">
    <property type="entry name" value="BNAUNNG04460D PROTEIN-RELATED"/>
    <property type="match status" value="1"/>
</dbReference>
<dbReference type="CDD" id="cd07246">
    <property type="entry name" value="VOC_like"/>
    <property type="match status" value="1"/>
</dbReference>
<gene>
    <name evidence="2" type="ORF">WKV53_21155</name>
</gene>
<reference evidence="2 3" key="1">
    <citation type="submission" date="2024-04" db="EMBL/GenBank/DDBJ databases">
        <title>Luteolibacter sp. isolated from soil.</title>
        <authorList>
            <person name="An J."/>
        </authorList>
    </citation>
    <scope>NUCLEOTIDE SEQUENCE [LARGE SCALE GENOMIC DNA]</scope>
    <source>
        <strain evidence="2 3">Y139</strain>
    </source>
</reference>
<name>A0ABU9AZ67_9BACT</name>